<accession>A0A2H0NFH3</accession>
<gene>
    <name evidence="2" type="ORF">COV54_00155</name>
</gene>
<organism evidence="2 3">
    <name type="scientific">Candidatus Jorgensenbacteria bacterium CG11_big_fil_rev_8_21_14_0_20_38_23</name>
    <dbReference type="NCBI Taxonomy" id="1974594"/>
    <lineage>
        <taxon>Bacteria</taxon>
        <taxon>Candidatus Joergenseniibacteriota</taxon>
    </lineage>
</organism>
<protein>
    <submittedName>
        <fullName evidence="2">Uncharacterized protein</fullName>
    </submittedName>
</protein>
<sequence length="514" mass="59801">MNLENFEKSKKLNTSEESISLEKKTAESKKEINLAEFKEQTIQATENKTEELIIQGQNQIDKIEEKSGLSLPNLVSIREEFGPFNKLKEIQGQSGAFVNEIKNKLADIGRPTKNLEEKNFPFPPIGEGEIFAPKIELQKIHQAPKEEQPERLREFKEKLTYQKKGLALIQEKIIQKIKENPDAPLGQLYEWVRDLGPKYGLTNEQKEISRKLLQTYVDKHAKVRSIREQYSDDKELFKALFGQEPKGDIKVVESPVTLYFRCQDPLDYTYLHSHSFQKSKDVTNEELKAAERSAGVTLGSCLVPGLERAITAENSFFVLSDYDSEQVFKHEEQHTIKQLFKDKLRESELLCQERELWAKFYQAIQNNDERLAALKSYLRVRRQIISDEKAKDEILAYLKEKRMTMTKIAEYLTIPKEKGGYYDYLISDKQRFISWFAENYSDEFKKFKSTIEKAVEEVYGEEYQNLIRKSVMALQSLRETGYSKEAIIALLIQEPLSGWEKVVKRLIHRVIGID</sequence>
<dbReference type="Proteomes" id="UP000228867">
    <property type="component" value="Unassembled WGS sequence"/>
</dbReference>
<dbReference type="AlphaFoldDB" id="A0A2H0NFH3"/>
<reference evidence="2 3" key="1">
    <citation type="submission" date="2017-09" db="EMBL/GenBank/DDBJ databases">
        <title>Depth-based differentiation of microbial function through sediment-hosted aquifers and enrichment of novel symbionts in the deep terrestrial subsurface.</title>
        <authorList>
            <person name="Probst A.J."/>
            <person name="Ladd B."/>
            <person name="Jarett J.K."/>
            <person name="Geller-Mcgrath D.E."/>
            <person name="Sieber C.M."/>
            <person name="Emerson J.B."/>
            <person name="Anantharaman K."/>
            <person name="Thomas B.C."/>
            <person name="Malmstrom R."/>
            <person name="Stieglmeier M."/>
            <person name="Klingl A."/>
            <person name="Woyke T."/>
            <person name="Ryan C.M."/>
            <person name="Banfield J.F."/>
        </authorList>
    </citation>
    <scope>NUCLEOTIDE SEQUENCE [LARGE SCALE GENOMIC DNA]</scope>
    <source>
        <strain evidence="2">CG11_big_fil_rev_8_21_14_0_20_38_23</strain>
    </source>
</reference>
<feature type="region of interest" description="Disordered" evidence="1">
    <location>
        <begin position="1"/>
        <end position="25"/>
    </location>
</feature>
<evidence type="ECO:0000313" key="3">
    <source>
        <dbReference type="Proteomes" id="UP000228867"/>
    </source>
</evidence>
<dbReference type="EMBL" id="PCWR01000006">
    <property type="protein sequence ID" value="PIR07614.1"/>
    <property type="molecule type" value="Genomic_DNA"/>
</dbReference>
<evidence type="ECO:0000256" key="1">
    <source>
        <dbReference type="SAM" id="MobiDB-lite"/>
    </source>
</evidence>
<name>A0A2H0NFH3_9BACT</name>
<proteinExistence type="predicted"/>
<evidence type="ECO:0000313" key="2">
    <source>
        <dbReference type="EMBL" id="PIR07614.1"/>
    </source>
</evidence>
<comment type="caution">
    <text evidence="2">The sequence shown here is derived from an EMBL/GenBank/DDBJ whole genome shotgun (WGS) entry which is preliminary data.</text>
</comment>